<organism evidence="2 3">
    <name type="scientific">Halanaerobium saccharolyticum</name>
    <dbReference type="NCBI Taxonomy" id="43595"/>
    <lineage>
        <taxon>Bacteria</taxon>
        <taxon>Bacillati</taxon>
        <taxon>Bacillota</taxon>
        <taxon>Clostridia</taxon>
        <taxon>Halanaerobiales</taxon>
        <taxon>Halanaerobiaceae</taxon>
        <taxon>Halanaerobium</taxon>
    </lineage>
</organism>
<dbReference type="AlphaFoldDB" id="A0A4R6LE50"/>
<evidence type="ECO:0000259" key="1">
    <source>
        <dbReference type="Pfam" id="PF12728"/>
    </source>
</evidence>
<dbReference type="EMBL" id="SNWX01000032">
    <property type="protein sequence ID" value="TDO77726.1"/>
    <property type="molecule type" value="Genomic_DNA"/>
</dbReference>
<comment type="caution">
    <text evidence="2">The sequence shown here is derived from an EMBL/GenBank/DDBJ whole genome shotgun (WGS) entry which is preliminary data.</text>
</comment>
<accession>A0A4R6LE50</accession>
<evidence type="ECO:0000313" key="3">
    <source>
        <dbReference type="Proteomes" id="UP000295064"/>
    </source>
</evidence>
<proteinExistence type="predicted"/>
<evidence type="ECO:0000313" key="2">
    <source>
        <dbReference type="EMBL" id="TDO77726.1"/>
    </source>
</evidence>
<dbReference type="Proteomes" id="UP000295064">
    <property type="component" value="Unassembled WGS sequence"/>
</dbReference>
<name>A0A4R6LE50_9FIRM</name>
<gene>
    <name evidence="2" type="ORF">DFR79_13258</name>
</gene>
<dbReference type="Pfam" id="PF12728">
    <property type="entry name" value="HTH_17"/>
    <property type="match status" value="1"/>
</dbReference>
<feature type="domain" description="Helix-turn-helix" evidence="1">
    <location>
        <begin position="29"/>
        <end position="75"/>
    </location>
</feature>
<protein>
    <submittedName>
        <fullName evidence="2">Excisionase family DNA binding protein</fullName>
    </submittedName>
</protein>
<dbReference type="InterPro" id="IPR041657">
    <property type="entry name" value="HTH_17"/>
</dbReference>
<reference evidence="2 3" key="1">
    <citation type="submission" date="2019-03" db="EMBL/GenBank/DDBJ databases">
        <title>Subsurface microbial communities from deep shales in Ohio and West Virginia, USA.</title>
        <authorList>
            <person name="Wrighton K."/>
        </authorList>
    </citation>
    <scope>NUCLEOTIDE SEQUENCE [LARGE SCALE GENOMIC DNA]</scope>
    <source>
        <strain evidence="2 3">MA284_T2</strain>
    </source>
</reference>
<sequence>MRKLDITIQAREILEEKIEEERMKLPFALTANHLSELLGISKRKVYDAIAAGDIPGAKKINQSWRIPRDTFLSWFYGEEVIDKKPFKEIRVVK</sequence>